<dbReference type="InterPro" id="IPR004358">
    <property type="entry name" value="Sig_transdc_His_kin-like_C"/>
</dbReference>
<dbReference type="Pfam" id="PF00512">
    <property type="entry name" value="HisKA"/>
    <property type="match status" value="1"/>
</dbReference>
<dbReference type="SUPFAM" id="SSF55874">
    <property type="entry name" value="ATPase domain of HSP90 chaperone/DNA topoisomerase II/histidine kinase"/>
    <property type="match status" value="1"/>
</dbReference>
<dbReference type="InterPro" id="IPR003594">
    <property type="entry name" value="HATPase_dom"/>
</dbReference>
<dbReference type="Pfam" id="PF00989">
    <property type="entry name" value="PAS"/>
    <property type="match status" value="1"/>
</dbReference>
<evidence type="ECO:0000313" key="11">
    <source>
        <dbReference type="Proteomes" id="UP000182160"/>
    </source>
</evidence>
<evidence type="ECO:0000256" key="2">
    <source>
        <dbReference type="ARBA" id="ARBA00012438"/>
    </source>
</evidence>
<dbReference type="InterPro" id="IPR003661">
    <property type="entry name" value="HisK_dim/P_dom"/>
</dbReference>
<feature type="domain" description="PAS" evidence="9">
    <location>
        <begin position="101"/>
        <end position="128"/>
    </location>
</feature>
<dbReference type="GO" id="GO:0006355">
    <property type="term" value="P:regulation of DNA-templated transcription"/>
    <property type="evidence" value="ECO:0007669"/>
    <property type="project" value="InterPro"/>
</dbReference>
<keyword evidence="7" id="KW-1133">Transmembrane helix</keyword>
<keyword evidence="5" id="KW-0418">Kinase</keyword>
<protein>
    <recommendedName>
        <fullName evidence="2">histidine kinase</fullName>
        <ecNumber evidence="2">2.7.13.3</ecNumber>
    </recommendedName>
</protein>
<evidence type="ECO:0000256" key="1">
    <source>
        <dbReference type="ARBA" id="ARBA00000085"/>
    </source>
</evidence>
<dbReference type="FunFam" id="3.30.565.10:FF:000006">
    <property type="entry name" value="Sensor histidine kinase WalK"/>
    <property type="match status" value="1"/>
</dbReference>
<dbReference type="SMART" id="SM00387">
    <property type="entry name" value="HATPase_c"/>
    <property type="match status" value="1"/>
</dbReference>
<evidence type="ECO:0000256" key="4">
    <source>
        <dbReference type="ARBA" id="ARBA00022679"/>
    </source>
</evidence>
<evidence type="ECO:0000256" key="6">
    <source>
        <dbReference type="ARBA" id="ARBA00023012"/>
    </source>
</evidence>
<evidence type="ECO:0000313" key="10">
    <source>
        <dbReference type="EMBL" id="SEN82370.1"/>
    </source>
</evidence>
<dbReference type="PRINTS" id="PR00344">
    <property type="entry name" value="BCTRLSENSOR"/>
</dbReference>
<dbReference type="InterPro" id="IPR013767">
    <property type="entry name" value="PAS_fold"/>
</dbReference>
<evidence type="ECO:0000256" key="5">
    <source>
        <dbReference type="ARBA" id="ARBA00022777"/>
    </source>
</evidence>
<dbReference type="Gene3D" id="3.30.450.20">
    <property type="entry name" value="PAS domain"/>
    <property type="match status" value="2"/>
</dbReference>
<dbReference type="PANTHER" id="PTHR43711:SF31">
    <property type="entry name" value="HISTIDINE KINASE"/>
    <property type="match status" value="1"/>
</dbReference>
<dbReference type="RefSeq" id="WP_074788332.1">
    <property type="nucleotide sequence ID" value="NZ_FOBO01000034.1"/>
</dbReference>
<organism evidence="10 11">
    <name type="scientific">Roseovarius tolerans</name>
    <dbReference type="NCBI Taxonomy" id="74031"/>
    <lineage>
        <taxon>Bacteria</taxon>
        <taxon>Pseudomonadati</taxon>
        <taxon>Pseudomonadota</taxon>
        <taxon>Alphaproteobacteria</taxon>
        <taxon>Rhodobacterales</taxon>
        <taxon>Roseobacteraceae</taxon>
        <taxon>Roseovarius</taxon>
    </lineage>
</organism>
<dbReference type="EC" id="2.7.13.3" evidence="2"/>
<evidence type="ECO:0000259" key="9">
    <source>
        <dbReference type="PROSITE" id="PS50112"/>
    </source>
</evidence>
<dbReference type="Gene3D" id="3.30.565.10">
    <property type="entry name" value="Histidine kinase-like ATPase, C-terminal domain"/>
    <property type="match status" value="1"/>
</dbReference>
<dbReference type="CDD" id="cd00130">
    <property type="entry name" value="PAS"/>
    <property type="match status" value="1"/>
</dbReference>
<reference evidence="10 11" key="1">
    <citation type="submission" date="2016-10" db="EMBL/GenBank/DDBJ databases">
        <authorList>
            <person name="de Groot N.N."/>
        </authorList>
    </citation>
    <scope>NUCLEOTIDE SEQUENCE [LARGE SCALE GENOMIC DNA]</scope>
    <source>
        <strain evidence="10 11">DSM 11457</strain>
    </source>
</reference>
<sequence length="583" mass="63887">MISLFRFNRPLKLNQAINVTLFTGGVVAFGLLASGIGIIEFTSIPTGIAQVVLAFLLGLTLLLIYRQRRALKLKEGRIEVIEREVQALTAATESHLQVCEIDAKGKIASVNQSFADRFGYSASELVGKPISIIYVGGTSNRAYRALQTSLSESTCWAGESEDVTADGHGLLSRCNVTPVLDFAQCLVGAIVVRTDNKDAPNSDKSRFLKNLFDYLHDEIYVYDTESLGMVFANLSALKASGWSNDQLDQKSILDADPHMDESLFRGHVAPLFSGEKDVVVIVVERGTKFGEITTRLAVGENGETLFVSVLRDATERKKIERAKTEAVSVVSHEMRTPLTSIKGSLRLLHSGTLGIFDNNAKQALDIAVRNTEQLLLLVDDILDLEKIRAGKMKMDKAPVDLVALVDEVVEMNRGYGDELRVNFQFETDLTDAIASVSAARFTQVLANLLSNAAKFTPAGETVQVMLDSENGFWKISVTDKGPGIPEEAYHMVFASFAQLRSPDGKERKGTGLGLAIAQRIVHAHDGEIDFVSKCGEGTTFFVKLPMHTIQPQQLDHAFKIESTLDNLNNPEKILLDDAKPLEI</sequence>
<keyword evidence="4" id="KW-0808">Transferase</keyword>
<dbReference type="SMART" id="SM00091">
    <property type="entry name" value="PAS"/>
    <property type="match status" value="2"/>
</dbReference>
<dbReference type="InterPro" id="IPR036890">
    <property type="entry name" value="HATPase_C_sf"/>
</dbReference>
<keyword evidence="3" id="KW-0597">Phosphoprotein</keyword>
<dbReference type="InterPro" id="IPR036097">
    <property type="entry name" value="HisK_dim/P_sf"/>
</dbReference>
<dbReference type="SUPFAM" id="SSF47384">
    <property type="entry name" value="Homodimeric domain of signal transducing histidine kinase"/>
    <property type="match status" value="1"/>
</dbReference>
<dbReference type="Gene3D" id="1.10.287.130">
    <property type="match status" value="1"/>
</dbReference>
<feature type="transmembrane region" description="Helical" evidence="7">
    <location>
        <begin position="21"/>
        <end position="41"/>
    </location>
</feature>
<dbReference type="PROSITE" id="PS50109">
    <property type="entry name" value="HIS_KIN"/>
    <property type="match status" value="1"/>
</dbReference>
<dbReference type="InterPro" id="IPR035965">
    <property type="entry name" value="PAS-like_dom_sf"/>
</dbReference>
<keyword evidence="7" id="KW-0472">Membrane</keyword>
<evidence type="ECO:0000259" key="8">
    <source>
        <dbReference type="PROSITE" id="PS50109"/>
    </source>
</evidence>
<dbReference type="SMART" id="SM00388">
    <property type="entry name" value="HisKA"/>
    <property type="match status" value="1"/>
</dbReference>
<dbReference type="EMBL" id="FOBO01000034">
    <property type="protein sequence ID" value="SEN82370.1"/>
    <property type="molecule type" value="Genomic_DNA"/>
</dbReference>
<dbReference type="Proteomes" id="UP000182160">
    <property type="component" value="Unassembled WGS sequence"/>
</dbReference>
<evidence type="ECO:0000256" key="7">
    <source>
        <dbReference type="SAM" id="Phobius"/>
    </source>
</evidence>
<dbReference type="CDD" id="cd00082">
    <property type="entry name" value="HisKA"/>
    <property type="match status" value="1"/>
</dbReference>
<name>A0A1H8JNR9_9RHOB</name>
<comment type="catalytic activity">
    <reaction evidence="1">
        <text>ATP + protein L-histidine = ADP + protein N-phospho-L-histidine.</text>
        <dbReference type="EC" id="2.7.13.3"/>
    </reaction>
</comment>
<keyword evidence="7" id="KW-0812">Transmembrane</keyword>
<dbReference type="PANTHER" id="PTHR43711">
    <property type="entry name" value="TWO-COMPONENT HISTIDINE KINASE"/>
    <property type="match status" value="1"/>
</dbReference>
<keyword evidence="6" id="KW-0902">Two-component regulatory system</keyword>
<proteinExistence type="predicted"/>
<dbReference type="GO" id="GO:0000155">
    <property type="term" value="F:phosphorelay sensor kinase activity"/>
    <property type="evidence" value="ECO:0007669"/>
    <property type="project" value="InterPro"/>
</dbReference>
<feature type="domain" description="Histidine kinase" evidence="8">
    <location>
        <begin position="329"/>
        <end position="548"/>
    </location>
</feature>
<dbReference type="Pfam" id="PF02518">
    <property type="entry name" value="HATPase_c"/>
    <property type="match status" value="1"/>
</dbReference>
<dbReference type="SUPFAM" id="SSF55785">
    <property type="entry name" value="PYP-like sensor domain (PAS domain)"/>
    <property type="match status" value="2"/>
</dbReference>
<evidence type="ECO:0000256" key="3">
    <source>
        <dbReference type="ARBA" id="ARBA00022553"/>
    </source>
</evidence>
<dbReference type="InterPro" id="IPR005467">
    <property type="entry name" value="His_kinase_dom"/>
</dbReference>
<dbReference type="InterPro" id="IPR050736">
    <property type="entry name" value="Sensor_HK_Regulatory"/>
</dbReference>
<dbReference type="InterPro" id="IPR000014">
    <property type="entry name" value="PAS"/>
</dbReference>
<accession>A0A1H8JNR9</accession>
<dbReference type="AlphaFoldDB" id="A0A1H8JNR9"/>
<feature type="transmembrane region" description="Helical" evidence="7">
    <location>
        <begin position="47"/>
        <end position="65"/>
    </location>
</feature>
<gene>
    <name evidence="10" type="ORF">SAMN04488077_1342</name>
</gene>
<dbReference type="PROSITE" id="PS50112">
    <property type="entry name" value="PAS"/>
    <property type="match status" value="1"/>
</dbReference>
<dbReference type="NCBIfam" id="TIGR00229">
    <property type="entry name" value="sensory_box"/>
    <property type="match status" value="2"/>
</dbReference>